<evidence type="ECO:0000256" key="1">
    <source>
        <dbReference type="SAM" id="Phobius"/>
    </source>
</evidence>
<proteinExistence type="predicted"/>
<comment type="caution">
    <text evidence="2">The sequence shown here is derived from an EMBL/GenBank/DDBJ whole genome shotgun (WGS) entry which is preliminary data.</text>
</comment>
<dbReference type="EMBL" id="LXLT01000012">
    <property type="protein sequence ID" value="OFD84121.1"/>
    <property type="molecule type" value="Genomic_DNA"/>
</dbReference>
<dbReference type="PATRIC" id="fig|86662.25.peg.862"/>
<feature type="transmembrane region" description="Helical" evidence="1">
    <location>
        <begin position="36"/>
        <end position="55"/>
    </location>
</feature>
<sequence>MKLLPIGSVVKLEGVEPIAEGFAHGVSPNRFDTGKIFGFLKFLISLDLINGVIFFSRRE</sequence>
<name>A0A1E8BCD7_BACMY</name>
<evidence type="ECO:0000313" key="2">
    <source>
        <dbReference type="EMBL" id="OFD84121.1"/>
    </source>
</evidence>
<protein>
    <submittedName>
        <fullName evidence="2">Uncharacterized protein</fullName>
    </submittedName>
</protein>
<organism evidence="2 3">
    <name type="scientific">Bacillus mycoides</name>
    <dbReference type="NCBI Taxonomy" id="1405"/>
    <lineage>
        <taxon>Bacteria</taxon>
        <taxon>Bacillati</taxon>
        <taxon>Bacillota</taxon>
        <taxon>Bacilli</taxon>
        <taxon>Bacillales</taxon>
        <taxon>Bacillaceae</taxon>
        <taxon>Bacillus</taxon>
        <taxon>Bacillus cereus group</taxon>
    </lineage>
</organism>
<accession>A0A1E8BCD7</accession>
<dbReference type="AlphaFoldDB" id="A0A1E8BCD7"/>
<keyword evidence="1" id="KW-1133">Transmembrane helix</keyword>
<keyword evidence="1" id="KW-0472">Membrane</keyword>
<gene>
    <name evidence="2" type="ORF">BWGOE8_09070</name>
</gene>
<reference evidence="2 3" key="1">
    <citation type="submission" date="2016-05" db="EMBL/GenBank/DDBJ databases">
        <title>Bacillus thuringiensis and Bacillus weihenstephanensis as novel biocontrol agents of wilt causing Verticillium species.</title>
        <authorList>
            <person name="Hollensteiner J."/>
            <person name="Wemheuer F."/>
            <person name="Harting R."/>
            <person name="Kolarzyk A."/>
            <person name="Diaz-Valerio S."/>
            <person name="Poehlein A."/>
            <person name="Brzuszkiewicz E."/>
            <person name="Nesemann K."/>
            <person name="Braus-Stromeyer S."/>
            <person name="Braus G."/>
            <person name="Daniel R."/>
            <person name="Liesegang H."/>
        </authorList>
    </citation>
    <scope>NUCLEOTIDE SEQUENCE [LARGE SCALE GENOMIC DNA]</scope>
    <source>
        <strain evidence="2 3">GOE8</strain>
    </source>
</reference>
<evidence type="ECO:0000313" key="3">
    <source>
        <dbReference type="Proteomes" id="UP000175706"/>
    </source>
</evidence>
<keyword evidence="1" id="KW-0812">Transmembrane</keyword>
<dbReference type="Proteomes" id="UP000175706">
    <property type="component" value="Unassembled WGS sequence"/>
</dbReference>